<dbReference type="Proteomes" id="UP000790347">
    <property type="component" value="Unassembled WGS sequence"/>
</dbReference>
<dbReference type="Pfam" id="PF04147">
    <property type="entry name" value="Nop14"/>
    <property type="match status" value="2"/>
</dbReference>
<dbReference type="GO" id="GO:0003735">
    <property type="term" value="F:structural constituent of ribosome"/>
    <property type="evidence" value="ECO:0007669"/>
    <property type="project" value="TreeGrafter"/>
</dbReference>
<dbReference type="EMBL" id="ASGP02000001">
    <property type="protein sequence ID" value="KAH9528693.1"/>
    <property type="molecule type" value="Genomic_DNA"/>
</dbReference>
<reference evidence="2" key="2">
    <citation type="journal article" date="2022" name="Res Sq">
        <title>Comparative Genomics Reveals Insights into the Divergent Evolution of Astigmatic Mites and Household Pest Adaptations.</title>
        <authorList>
            <person name="Xiong Q."/>
            <person name="Wan A.T.-Y."/>
            <person name="Liu X.-Y."/>
            <person name="Fung C.S.-H."/>
            <person name="Xiao X."/>
            <person name="Malainual N."/>
            <person name="Hou J."/>
            <person name="Wang L."/>
            <person name="Wang M."/>
            <person name="Yang K."/>
            <person name="Cui Y."/>
            <person name="Leung E."/>
            <person name="Nong W."/>
            <person name="Shin S.-K."/>
            <person name="Au S."/>
            <person name="Jeong K.Y."/>
            <person name="Chew F.T."/>
            <person name="Hui J."/>
            <person name="Leung T.F."/>
            <person name="Tungtrongchitr A."/>
            <person name="Zhong N."/>
            <person name="Liu Z."/>
            <person name="Tsui S."/>
        </authorList>
    </citation>
    <scope>NUCLEOTIDE SEQUENCE</scope>
    <source>
        <strain evidence="2">Derf</strain>
        <tissue evidence="2">Whole organism</tissue>
    </source>
</reference>
<organism evidence="2 3">
    <name type="scientific">Dermatophagoides farinae</name>
    <name type="common">American house dust mite</name>
    <dbReference type="NCBI Taxonomy" id="6954"/>
    <lineage>
        <taxon>Eukaryota</taxon>
        <taxon>Metazoa</taxon>
        <taxon>Ecdysozoa</taxon>
        <taxon>Arthropoda</taxon>
        <taxon>Chelicerata</taxon>
        <taxon>Arachnida</taxon>
        <taxon>Acari</taxon>
        <taxon>Acariformes</taxon>
        <taxon>Sarcoptiformes</taxon>
        <taxon>Astigmata</taxon>
        <taxon>Psoroptidia</taxon>
        <taxon>Analgoidea</taxon>
        <taxon>Pyroglyphidae</taxon>
        <taxon>Dermatophagoidinae</taxon>
        <taxon>Dermatophagoides</taxon>
    </lineage>
</organism>
<protein>
    <submittedName>
        <fullName evidence="2">Nucleolar complex protein 14</fullName>
    </submittedName>
</protein>
<evidence type="ECO:0000256" key="1">
    <source>
        <dbReference type="SAM" id="MobiDB-lite"/>
    </source>
</evidence>
<dbReference type="Pfam" id="PF10245">
    <property type="entry name" value="MRP-S22"/>
    <property type="match status" value="1"/>
</dbReference>
<dbReference type="GO" id="GO:0005763">
    <property type="term" value="C:mitochondrial small ribosomal subunit"/>
    <property type="evidence" value="ECO:0007669"/>
    <property type="project" value="TreeGrafter"/>
</dbReference>
<evidence type="ECO:0000313" key="3">
    <source>
        <dbReference type="Proteomes" id="UP000790347"/>
    </source>
</evidence>
<keyword evidence="3" id="KW-1185">Reference proteome</keyword>
<gene>
    <name evidence="2" type="primary">NOP14</name>
    <name evidence="2" type="ORF">DERF_002613</name>
</gene>
<comment type="caution">
    <text evidence="2">The sequence shown here is derived from an EMBL/GenBank/DDBJ whole genome shotgun (WGS) entry which is preliminary data.</text>
</comment>
<dbReference type="AlphaFoldDB" id="A0A922IGJ6"/>
<sequence>MAKNQAIKRSKIEHKKAEELRLKNEMNPFELRHNKIKHKVLGRKIAKNEFGKPLINRNRAYKKREQTLLQEYKNKNRAGRGLRDMREQDANERMIEKYRQQQNRIDFDHNDVVELTHKGRPLDEMIDDRIDSDDEHLDLFTRDDYVESSHFGGGEYGPSKSKNEILDEIMAEKTRIKLQQEETTILTQKLDNQWNEIRNLIRHKGSNQTMEKKSDKNDYDTLLRQLVFDDQNQIKESSISKKQSATTVPTDDQSTPDGRFKAKLNSIESLNDIGQILNTIKEMIDLLKSKVTRKSFILLKDRLTAVAEKQLKFTPREMAILIVGAYFKELQTFIHLIVLRTLNKIKYSNLNEVSCAIFLNNFLLKSISSEKFCPELFIHIDNLVRLCLPQEKTKIKLFHRMEHETDCFLNVTKFTTSDEENSRYIVSLTNLFDGRFKSNEDSSIISYNLAIQVFKLISNLHEKYSSSSNIRFMSSSTMAMIRDTILPNVPKQMKKFLQEILDKFTEKTPKSVIINTIQAKPFILPLLEPKFEDDLRLKPKYQCERKKLMKKYKREFKGAQREIRKDSKFLRDTYLKEVEKKDRIRKNKVKEILKDLSIQQGFEIVQPTIDSNRKCSPSPPLSHGIQNNEPYVLFHKRLPCHLSKLFGSPENLYRISNSKCFTTTTFLSNEMNKQPIRNDMEDLFLDKRVRYLLKALTGYDPVKVFSTKSMENLNSPKYRFMTDEQLKMETEQADKRADSLLQMPPVKYTEEYEPRILEKDIALQGFLDPSIKLIFMDATASFSDNVRLERMIVVRDADGTLREANREERHRTNQIFYPIEERHIDLPKMFEEPQLTEMMKRAAYKLLLDNICLHFEPEDPKYEELCHKIYEHIASNNHFDHLLSTRHYGGMVFHYAFNRSIDSLLYHLISEQRFNDSYNLLILYYIINPRDEVSKIVDLNSIITQESLELIAADIHRIEASKSIPWEKFLDLFKTYIKNDSNSSIKSRLELSLQKLLTEIQGVTKNVAEN</sequence>
<dbReference type="PANTHER" id="PTHR13071">
    <property type="entry name" value="MITOCHONDRIAL 28S RIBOSOMAL PROTEIN S22"/>
    <property type="match status" value="1"/>
</dbReference>
<dbReference type="PANTHER" id="PTHR13071:SF4">
    <property type="entry name" value="SMALL RIBOSOMAL SUBUNIT PROTEIN MS22"/>
    <property type="match status" value="1"/>
</dbReference>
<dbReference type="InterPro" id="IPR007276">
    <property type="entry name" value="Nop14"/>
</dbReference>
<dbReference type="InterPro" id="IPR019374">
    <property type="entry name" value="Ribosomal_mS22"/>
</dbReference>
<dbReference type="GO" id="GO:0032040">
    <property type="term" value="C:small-subunit processome"/>
    <property type="evidence" value="ECO:0007669"/>
    <property type="project" value="InterPro"/>
</dbReference>
<name>A0A922IGJ6_DERFA</name>
<reference evidence="2" key="1">
    <citation type="submission" date="2013-05" db="EMBL/GenBank/DDBJ databases">
        <authorList>
            <person name="Yim A.K.Y."/>
            <person name="Chan T.F."/>
            <person name="Ji K.M."/>
            <person name="Liu X.Y."/>
            <person name="Zhou J.W."/>
            <person name="Li R.Q."/>
            <person name="Yang K.Y."/>
            <person name="Li J."/>
            <person name="Li M."/>
            <person name="Law P.T.W."/>
            <person name="Wu Y.L."/>
            <person name="Cai Z.L."/>
            <person name="Qin H."/>
            <person name="Bao Y."/>
            <person name="Leung R.K.K."/>
            <person name="Ng P.K.S."/>
            <person name="Zou J."/>
            <person name="Zhong X.J."/>
            <person name="Ran P.X."/>
            <person name="Zhong N.S."/>
            <person name="Liu Z.G."/>
            <person name="Tsui S.K.W."/>
        </authorList>
    </citation>
    <scope>NUCLEOTIDE SEQUENCE</scope>
    <source>
        <strain evidence="2">Derf</strain>
        <tissue evidence="2">Whole organism</tissue>
    </source>
</reference>
<accession>A0A922IGJ6</accession>
<feature type="compositionally biased region" description="Polar residues" evidence="1">
    <location>
        <begin position="245"/>
        <end position="256"/>
    </location>
</feature>
<evidence type="ECO:0000313" key="2">
    <source>
        <dbReference type="EMBL" id="KAH9528693.1"/>
    </source>
</evidence>
<feature type="region of interest" description="Disordered" evidence="1">
    <location>
        <begin position="237"/>
        <end position="257"/>
    </location>
</feature>
<proteinExistence type="predicted"/>